<accession>A0A2T7A218</accession>
<evidence type="ECO:0000313" key="1">
    <source>
        <dbReference type="EMBL" id="PUU81705.1"/>
    </source>
</evidence>
<evidence type="ECO:0000313" key="2">
    <source>
        <dbReference type="Proteomes" id="UP000244722"/>
    </source>
</evidence>
<name>A0A2T7A218_TUBBO</name>
<proteinExistence type="predicted"/>
<dbReference type="OrthoDB" id="4062651at2759"/>
<keyword evidence="2" id="KW-1185">Reference proteome</keyword>
<organism evidence="1 2">
    <name type="scientific">Tuber borchii</name>
    <name type="common">White truffle</name>
    <dbReference type="NCBI Taxonomy" id="42251"/>
    <lineage>
        <taxon>Eukaryota</taxon>
        <taxon>Fungi</taxon>
        <taxon>Dikarya</taxon>
        <taxon>Ascomycota</taxon>
        <taxon>Pezizomycotina</taxon>
        <taxon>Pezizomycetes</taxon>
        <taxon>Pezizales</taxon>
        <taxon>Tuberaceae</taxon>
        <taxon>Tuber</taxon>
    </lineage>
</organism>
<gene>
    <name evidence="1" type="ORF">B9Z19DRAFT_1121845</name>
</gene>
<dbReference type="AlphaFoldDB" id="A0A2T7A218"/>
<comment type="caution">
    <text evidence="1">The sequence shown here is derived from an EMBL/GenBank/DDBJ whole genome shotgun (WGS) entry which is preliminary data.</text>
</comment>
<protein>
    <submittedName>
        <fullName evidence="1">Uncharacterized protein</fullName>
    </submittedName>
</protein>
<sequence length="162" mass="17644">MPSRNPRPGKHLLSYCDRRSGATIQPVANPPTNPIAVASLHIPGTHASLLTIPPLADILLESSLNIRLTEVFLVKTSEHSSTTCRPQERLEDAGLEFFVPSAQRHPSGERLCFAGVRAATGIAPITLQRSTDEADGPYNEISKHTLSTEVDVFAPRYECYGI</sequence>
<reference evidence="1 2" key="1">
    <citation type="submission" date="2017-04" db="EMBL/GenBank/DDBJ databases">
        <title>Draft genome sequence of Tuber borchii Vittad., a whitish edible truffle.</title>
        <authorList>
            <consortium name="DOE Joint Genome Institute"/>
            <person name="Murat C."/>
            <person name="Kuo A."/>
            <person name="Barry K.W."/>
            <person name="Clum A."/>
            <person name="Dockter R.B."/>
            <person name="Fauchery L."/>
            <person name="Iotti M."/>
            <person name="Kohler A."/>
            <person name="Labutti K."/>
            <person name="Lindquist E.A."/>
            <person name="Lipzen A."/>
            <person name="Ohm R.A."/>
            <person name="Wang M."/>
            <person name="Grigoriev I.V."/>
            <person name="Zambonelli A."/>
            <person name="Martin F.M."/>
        </authorList>
    </citation>
    <scope>NUCLEOTIDE SEQUENCE [LARGE SCALE GENOMIC DNA]</scope>
    <source>
        <strain evidence="1 2">Tbo3840</strain>
    </source>
</reference>
<dbReference type="EMBL" id="NESQ01000041">
    <property type="protein sequence ID" value="PUU81705.1"/>
    <property type="molecule type" value="Genomic_DNA"/>
</dbReference>
<dbReference type="Proteomes" id="UP000244722">
    <property type="component" value="Unassembled WGS sequence"/>
</dbReference>